<organism evidence="2 3">
    <name type="scientific">Segatella cerevisiae</name>
    <dbReference type="NCBI Taxonomy" id="2053716"/>
    <lineage>
        <taxon>Bacteria</taxon>
        <taxon>Pseudomonadati</taxon>
        <taxon>Bacteroidota</taxon>
        <taxon>Bacteroidia</taxon>
        <taxon>Bacteroidales</taxon>
        <taxon>Prevotellaceae</taxon>
        <taxon>Segatella</taxon>
    </lineage>
</organism>
<sequence length="214" mass="24019">MNNKLKLSVFSVFFILFSCILCFSCSDDEKISQTPASDADLAMAKKILRDSIVLNATAMQGTVNKTLLDSGCPLKYFFSWRGDSLNVQLRGFTVGQMPVTIWFSVNCKIMQLNSWEKQEYTDKGWIKFQGTDGVVNYTGNTAEYTNGSGGGGTVEGYFNANSKQIEFVTNFNVMNMSSDVFQQTIDTSRMANYEQEFKDYEAALAQYKKDHGLN</sequence>
<feature type="chain" id="PRO_5047018190" evidence="1">
    <location>
        <begin position="24"/>
        <end position="214"/>
    </location>
</feature>
<gene>
    <name evidence="2" type="ORF">NG821_00815</name>
</gene>
<reference evidence="2 3" key="1">
    <citation type="submission" date="2022-06" db="EMBL/GenBank/DDBJ databases">
        <title>A taxonomic note on the genus Prevotella: Description of four novel genera and emended description of the genera Hallella and Xylanibacter.</title>
        <authorList>
            <person name="Hitch T.C.A."/>
        </authorList>
    </citation>
    <scope>NUCLEOTIDE SEQUENCE [LARGE SCALE GENOMIC DNA]</scope>
    <source>
        <strain evidence="2 3">DSM 100619</strain>
    </source>
</reference>
<name>A0ABT1BTJ6_9BACT</name>
<dbReference type="Pfam" id="PF16246">
    <property type="entry name" value="DUF4903"/>
    <property type="match status" value="1"/>
</dbReference>
<dbReference type="PROSITE" id="PS51257">
    <property type="entry name" value="PROKAR_LIPOPROTEIN"/>
    <property type="match status" value="1"/>
</dbReference>
<keyword evidence="3" id="KW-1185">Reference proteome</keyword>
<protein>
    <submittedName>
        <fullName evidence="2">DUF4903 domain-containing protein</fullName>
    </submittedName>
</protein>
<proteinExistence type="predicted"/>
<accession>A0ABT1BTJ6</accession>
<feature type="signal peptide" evidence="1">
    <location>
        <begin position="1"/>
        <end position="23"/>
    </location>
</feature>
<keyword evidence="1" id="KW-0732">Signal</keyword>
<evidence type="ECO:0000256" key="1">
    <source>
        <dbReference type="SAM" id="SignalP"/>
    </source>
</evidence>
<dbReference type="InterPro" id="IPR032597">
    <property type="entry name" value="DUF4903"/>
</dbReference>
<dbReference type="RefSeq" id="WP_252759761.1">
    <property type="nucleotide sequence ID" value="NZ_JAMXLY010000002.1"/>
</dbReference>
<comment type="caution">
    <text evidence="2">The sequence shown here is derived from an EMBL/GenBank/DDBJ whole genome shotgun (WGS) entry which is preliminary data.</text>
</comment>
<dbReference type="EMBL" id="JAMXLY010000002">
    <property type="protein sequence ID" value="MCO6024397.1"/>
    <property type="molecule type" value="Genomic_DNA"/>
</dbReference>
<evidence type="ECO:0000313" key="2">
    <source>
        <dbReference type="EMBL" id="MCO6024397.1"/>
    </source>
</evidence>
<dbReference type="Proteomes" id="UP001204015">
    <property type="component" value="Unassembled WGS sequence"/>
</dbReference>
<evidence type="ECO:0000313" key="3">
    <source>
        <dbReference type="Proteomes" id="UP001204015"/>
    </source>
</evidence>